<keyword evidence="3" id="KW-1185">Reference proteome</keyword>
<dbReference type="InterPro" id="IPR053733">
    <property type="entry name" value="Heme_Transport_Util_sf"/>
</dbReference>
<comment type="caution">
    <text evidence="2">The sequence shown here is derived from an EMBL/GenBank/DDBJ whole genome shotgun (WGS) entry which is preliminary data.</text>
</comment>
<dbReference type="Pfam" id="PF05171">
    <property type="entry name" value="HemS"/>
    <property type="match status" value="2"/>
</dbReference>
<accession>A0A4R7B1U7</accession>
<dbReference type="SUPFAM" id="SSF144064">
    <property type="entry name" value="Heme iron utilization protein-like"/>
    <property type="match status" value="1"/>
</dbReference>
<feature type="domain" description="Haemin-degrading HemS/ChuX" evidence="1">
    <location>
        <begin position="30"/>
        <end position="162"/>
    </location>
</feature>
<dbReference type="EMBL" id="SNZP01000013">
    <property type="protein sequence ID" value="TDR73628.1"/>
    <property type="molecule type" value="Genomic_DNA"/>
</dbReference>
<feature type="domain" description="Haemin-degrading HemS/ChuX" evidence="1">
    <location>
        <begin position="214"/>
        <end position="344"/>
    </location>
</feature>
<name>A0A4R7B1U7_9NEIS</name>
<dbReference type="CDD" id="cd16831">
    <property type="entry name" value="HemS-like_C"/>
    <property type="match status" value="1"/>
</dbReference>
<dbReference type="RefSeq" id="WP_133682912.1">
    <property type="nucleotide sequence ID" value="NZ_SNZP01000013.1"/>
</dbReference>
<dbReference type="OrthoDB" id="316630at2"/>
<evidence type="ECO:0000313" key="3">
    <source>
        <dbReference type="Proteomes" id="UP000295611"/>
    </source>
</evidence>
<evidence type="ECO:0000259" key="1">
    <source>
        <dbReference type="Pfam" id="PF05171"/>
    </source>
</evidence>
<protein>
    <submittedName>
        <fullName evidence="2">Putative hemin transport protein</fullName>
    </submittedName>
</protein>
<evidence type="ECO:0000313" key="2">
    <source>
        <dbReference type="EMBL" id="TDR73628.1"/>
    </source>
</evidence>
<gene>
    <name evidence="2" type="ORF">DFP86_113135</name>
</gene>
<dbReference type="InterPro" id="IPR007845">
    <property type="entry name" value="HemS/ChuX_dom"/>
</dbReference>
<dbReference type="CDD" id="cd16830">
    <property type="entry name" value="HemS-like_N"/>
    <property type="match status" value="1"/>
</dbReference>
<organism evidence="2 3">
    <name type="scientific">Paludibacterium purpuratum</name>
    <dbReference type="NCBI Taxonomy" id="1144873"/>
    <lineage>
        <taxon>Bacteria</taxon>
        <taxon>Pseudomonadati</taxon>
        <taxon>Pseudomonadota</taxon>
        <taxon>Betaproteobacteria</taxon>
        <taxon>Neisseriales</taxon>
        <taxon>Chromobacteriaceae</taxon>
        <taxon>Paludibacterium</taxon>
    </lineage>
</organism>
<sequence>MDHATIRHHFAAQRQQAGTRQRDIADGLGIGEAELIAAHVGVDGETPLRASRLDTDWPALFAELASLGEVMALTRNQDCVHEKIGVYRRFSHDGHVGLVLDQAIDLRLFFGHWRYGFAVEDDSGSQPQHSLQFFDAQGEAVHKIFRRPGSDRAAWAALCHRFADQGLAPQPIPVSRPARRPEKPDAQIDVAGLRQGWAALRDTHDFFSLLKRFGVSRRQGLRLADPRFVSQVIPMAASWLLQEAARRGVPIMVFTGNPGTIQIHSGSIAHVFEQGPWINVMDEGFNLHLRQDRVTDAWLVRKPTRDGLVSSLELFNAQGETIAMLFGERKPGRPERSDWRALLDWLQEEAVPCAV</sequence>
<dbReference type="AlphaFoldDB" id="A0A4R7B1U7"/>
<proteinExistence type="predicted"/>
<reference evidence="2 3" key="1">
    <citation type="submission" date="2019-03" db="EMBL/GenBank/DDBJ databases">
        <title>Genomic Encyclopedia of Type Strains, Phase III (KMG-III): the genomes of soil and plant-associated and newly described type strains.</title>
        <authorList>
            <person name="Whitman W."/>
        </authorList>
    </citation>
    <scope>NUCLEOTIDE SEQUENCE [LARGE SCALE GENOMIC DNA]</scope>
    <source>
        <strain evidence="2 3">CECT 8976</strain>
    </source>
</reference>
<dbReference type="GO" id="GO:0006826">
    <property type="term" value="P:iron ion transport"/>
    <property type="evidence" value="ECO:0007669"/>
    <property type="project" value="InterPro"/>
</dbReference>
<dbReference type="Proteomes" id="UP000295611">
    <property type="component" value="Unassembled WGS sequence"/>
</dbReference>
<dbReference type="Gene3D" id="3.40.1570.10">
    <property type="entry name" value="HemS/ChuS/ChuX like domains"/>
    <property type="match status" value="2"/>
</dbReference>